<proteinExistence type="predicted"/>
<dbReference type="RefSeq" id="WP_267300157.1">
    <property type="nucleotide sequence ID" value="NZ_JAOQJZ010000001.1"/>
</dbReference>
<gene>
    <name evidence="1" type="ORF">OCV57_00455</name>
</gene>
<dbReference type="EMBL" id="JAOQJZ010000001">
    <property type="protein sequence ID" value="MCU6704399.1"/>
    <property type="molecule type" value="Genomic_DNA"/>
</dbReference>
<name>A0AAE3LG68_9FIRM</name>
<comment type="caution">
    <text evidence="1">The sequence shown here is derived from an EMBL/GenBank/DDBJ whole genome shotgun (WGS) entry which is preliminary data.</text>
</comment>
<keyword evidence="2" id="KW-1185">Reference proteome</keyword>
<protein>
    <submittedName>
        <fullName evidence="1">Uncharacterized protein</fullName>
    </submittedName>
</protein>
<accession>A0AAE3LG68</accession>
<reference evidence="1 2" key="1">
    <citation type="journal article" date="2021" name="ISME Commun">
        <title>Automated analysis of genomic sequences facilitates high-throughput and comprehensive description of bacteria.</title>
        <authorList>
            <person name="Hitch T.C.A."/>
        </authorList>
    </citation>
    <scope>NUCLEOTIDE SEQUENCE [LARGE SCALE GENOMIC DNA]</scope>
    <source>
        <strain evidence="1 2">Sanger_31</strain>
    </source>
</reference>
<evidence type="ECO:0000313" key="1">
    <source>
        <dbReference type="EMBL" id="MCU6704399.1"/>
    </source>
</evidence>
<sequence length="160" mass="17976">MKNKLSFAEMQAFINNVVKGTVEYGAGYEEILRKYYVVTLYGEHKFSSDDIAEIYDSGELDRECNNIDWESIDDAQYSMINAAIDSGIDMNVRYKAAEKVMSMANIAITELASKAKEMIEQISVTTKDIDTESLNEVLKTLKDSNDMANKIVISNNKDGD</sequence>
<evidence type="ECO:0000313" key="2">
    <source>
        <dbReference type="Proteomes" id="UP001208131"/>
    </source>
</evidence>
<dbReference type="AlphaFoldDB" id="A0AAE3LG68"/>
<dbReference type="Proteomes" id="UP001208131">
    <property type="component" value="Unassembled WGS sequence"/>
</dbReference>
<organism evidence="1 2">
    <name type="scientific">Hominimerdicola aceti</name>
    <dbReference type="NCBI Taxonomy" id="2981726"/>
    <lineage>
        <taxon>Bacteria</taxon>
        <taxon>Bacillati</taxon>
        <taxon>Bacillota</taxon>
        <taxon>Clostridia</taxon>
        <taxon>Eubacteriales</taxon>
        <taxon>Oscillospiraceae</taxon>
        <taxon>Hominimerdicola</taxon>
    </lineage>
</organism>